<dbReference type="PANTHER" id="PTHR30473:SF1">
    <property type="entry name" value="PHOH-LIKE PROTEIN"/>
    <property type="match status" value="1"/>
</dbReference>
<keyword evidence="5" id="KW-0067">ATP-binding</keyword>
<dbReference type="GO" id="GO:0005829">
    <property type="term" value="C:cytosol"/>
    <property type="evidence" value="ECO:0000318"/>
    <property type="project" value="GO_Central"/>
</dbReference>
<evidence type="ECO:0000256" key="3">
    <source>
        <dbReference type="ARBA" id="ARBA00022490"/>
    </source>
</evidence>
<dbReference type="eggNOG" id="COG1702">
    <property type="taxonomic scope" value="Bacteria"/>
</dbReference>
<evidence type="ECO:0000256" key="2">
    <source>
        <dbReference type="ARBA" id="ARBA00010393"/>
    </source>
</evidence>
<keyword evidence="9" id="KW-1185">Reference proteome</keyword>
<dbReference type="EMBL" id="AE000657">
    <property type="protein sequence ID" value="AAC07324.1"/>
    <property type="molecule type" value="Genomic_DNA"/>
</dbReference>
<evidence type="ECO:0000256" key="6">
    <source>
        <dbReference type="ARBA" id="ARBA00039970"/>
    </source>
</evidence>
<evidence type="ECO:0000259" key="7">
    <source>
        <dbReference type="Pfam" id="PF02562"/>
    </source>
</evidence>
<dbReference type="Proteomes" id="UP000000798">
    <property type="component" value="Chromosome"/>
</dbReference>
<dbReference type="Gene3D" id="3.40.50.300">
    <property type="entry name" value="P-loop containing nucleotide triphosphate hydrolases"/>
    <property type="match status" value="1"/>
</dbReference>
<dbReference type="InterPro" id="IPR027417">
    <property type="entry name" value="P-loop_NTPase"/>
</dbReference>
<dbReference type="InterPro" id="IPR003714">
    <property type="entry name" value="PhoH"/>
</dbReference>
<dbReference type="AlphaFoldDB" id="O67366"/>
<dbReference type="GO" id="GO:0005524">
    <property type="term" value="F:ATP binding"/>
    <property type="evidence" value="ECO:0000318"/>
    <property type="project" value="GO_Central"/>
</dbReference>
<dbReference type="InParanoid" id="O67366"/>
<evidence type="ECO:0000256" key="5">
    <source>
        <dbReference type="ARBA" id="ARBA00022840"/>
    </source>
</evidence>
<dbReference type="STRING" id="224324.aq_1351"/>
<comment type="subcellular location">
    <subcellularLocation>
        <location evidence="1">Cytoplasm</location>
    </subcellularLocation>
</comment>
<gene>
    <name evidence="8" type="primary">phoH</name>
    <name evidence="8" type="ordered locus">aq_1351</name>
</gene>
<dbReference type="Pfam" id="PF02562">
    <property type="entry name" value="PhoH"/>
    <property type="match status" value="1"/>
</dbReference>
<protein>
    <recommendedName>
        <fullName evidence="6">PhoH-like protein</fullName>
    </recommendedName>
</protein>
<dbReference type="HOGENOM" id="CLU_051654_0_0_0"/>
<dbReference type="RefSeq" id="WP_010880868.1">
    <property type="nucleotide sequence ID" value="NC_000918.1"/>
</dbReference>
<sequence>MEKVLAEERIDLGRYDERFYAIVGRGDENIKFFSKFFDVRIVPRGTELIIKGEEDKVREFVNFLKAVLKRLEHERLTAEEVKEYAKQFLKSVEAYKIEEQPGREEKELEEEVILITHRKKAIVPKTETQKKYVEAIKKNDIVFGIGPAGTGKTYLAMAMALQHLKEGKVNKIILTRPAVEAGEKLGFLPGTIAEKVHPYLTPLYDALYDMVDYDKANYMLERNIIEIAPLAFMRGRTLNDAFIILDEAQNATRDQMKMFLTRIGFGSKAVITGDVTQIDLPKKKESGLIEAMEVLKNIEGIEFIFFKQTDVVRHPIVAKIINAYEQYEKAKEQSSGKTEEEESKEGQD</sequence>
<evidence type="ECO:0000313" key="9">
    <source>
        <dbReference type="Proteomes" id="UP000000798"/>
    </source>
</evidence>
<dbReference type="SUPFAM" id="SSF52540">
    <property type="entry name" value="P-loop containing nucleoside triphosphate hydrolases"/>
    <property type="match status" value="1"/>
</dbReference>
<dbReference type="FunFam" id="3.40.50.300:FF:000013">
    <property type="entry name" value="PhoH family ATPase"/>
    <property type="match status" value="1"/>
</dbReference>
<proteinExistence type="inferred from homology"/>
<dbReference type="OrthoDB" id="9773137at2"/>
<accession>O67366</accession>
<feature type="domain" description="PhoH-like protein" evidence="7">
    <location>
        <begin position="122"/>
        <end position="325"/>
    </location>
</feature>
<dbReference type="InterPro" id="IPR051451">
    <property type="entry name" value="PhoH2-like"/>
</dbReference>
<dbReference type="EnsemblBacteria" id="AAC07324">
    <property type="protein sequence ID" value="AAC07324"/>
    <property type="gene ID" value="aq_1351"/>
</dbReference>
<keyword evidence="3" id="KW-0963">Cytoplasm</keyword>
<name>O67366_AQUAE</name>
<comment type="similarity">
    <text evidence="2">Belongs to the PhoH family.</text>
</comment>
<keyword evidence="4" id="KW-0547">Nucleotide-binding</keyword>
<reference evidence="8 9" key="1">
    <citation type="journal article" date="1998" name="Nature">
        <title>The complete genome of the hyperthermophilic bacterium Aquifex aeolicus.</title>
        <authorList>
            <person name="Deckert G."/>
            <person name="Warren P.V."/>
            <person name="Gaasterland T."/>
            <person name="Young W.G."/>
            <person name="Lenox A.L."/>
            <person name="Graham D.E."/>
            <person name="Overbeek R."/>
            <person name="Snead M.A."/>
            <person name="Keller M."/>
            <person name="Aujay M."/>
            <person name="Huber R."/>
            <person name="Feldman R.A."/>
            <person name="Short J.M."/>
            <person name="Olson G.J."/>
            <person name="Swanson R.V."/>
        </authorList>
    </citation>
    <scope>NUCLEOTIDE SEQUENCE [LARGE SCALE GENOMIC DNA]</scope>
    <source>
        <strain evidence="8 9">VF5</strain>
    </source>
</reference>
<evidence type="ECO:0000313" key="8">
    <source>
        <dbReference type="EMBL" id="AAC07324.1"/>
    </source>
</evidence>
<evidence type="ECO:0000256" key="4">
    <source>
        <dbReference type="ARBA" id="ARBA00022741"/>
    </source>
</evidence>
<evidence type="ECO:0000256" key="1">
    <source>
        <dbReference type="ARBA" id="ARBA00004496"/>
    </source>
</evidence>
<dbReference type="FunCoup" id="O67366">
    <property type="interactions" value="380"/>
</dbReference>
<dbReference type="PATRIC" id="fig|224324.8.peg.1057"/>
<dbReference type="PANTHER" id="PTHR30473">
    <property type="entry name" value="PROTEIN PHOH"/>
    <property type="match status" value="1"/>
</dbReference>
<organism evidence="8 9">
    <name type="scientific">Aquifex aeolicus (strain VF5)</name>
    <dbReference type="NCBI Taxonomy" id="224324"/>
    <lineage>
        <taxon>Bacteria</taxon>
        <taxon>Pseudomonadati</taxon>
        <taxon>Aquificota</taxon>
        <taxon>Aquificia</taxon>
        <taxon>Aquificales</taxon>
        <taxon>Aquificaceae</taxon>
        <taxon>Aquifex</taxon>
    </lineage>
</organism>
<dbReference type="PIR" id="C70417">
    <property type="entry name" value="C70417"/>
</dbReference>
<dbReference type="KEGG" id="aae:aq_1351"/>